<dbReference type="EMBL" id="ACZR01000015">
    <property type="protein sequence ID" value="EEX49820.1"/>
    <property type="molecule type" value="Genomic_DNA"/>
</dbReference>
<dbReference type="STRING" id="667128.HMPREF0621_1610"/>
<proteinExistence type="predicted"/>
<evidence type="ECO:0000313" key="2">
    <source>
        <dbReference type="Proteomes" id="UP000005519"/>
    </source>
</evidence>
<comment type="caution">
    <text evidence="1">The sequence shown here is derived from an EMBL/GenBank/DDBJ whole genome shotgun (WGS) entry which is preliminary data.</text>
</comment>
<dbReference type="RefSeq" id="WP_005762496.1">
    <property type="nucleotide sequence ID" value="NZ_GG704810.1"/>
</dbReference>
<dbReference type="SUPFAM" id="SSF160207">
    <property type="entry name" value="NMB0488-like"/>
    <property type="match status" value="1"/>
</dbReference>
<dbReference type="InterPro" id="IPR037891">
    <property type="entry name" value="Cdil-like_sf"/>
</dbReference>
<protein>
    <recommendedName>
        <fullName evidence="3">DUF1436 domain-containing protein</fullName>
    </recommendedName>
</protein>
<evidence type="ECO:0008006" key="3">
    <source>
        <dbReference type="Google" id="ProtNLM"/>
    </source>
</evidence>
<organism evidence="1 2">
    <name type="scientific">Pasteurella dagmatis ATCC 43325</name>
    <dbReference type="NCBI Taxonomy" id="667128"/>
    <lineage>
        <taxon>Bacteria</taxon>
        <taxon>Pseudomonadati</taxon>
        <taxon>Pseudomonadota</taxon>
        <taxon>Gammaproteobacteria</taxon>
        <taxon>Pasteurellales</taxon>
        <taxon>Pasteurellaceae</taxon>
        <taxon>Pasteurella</taxon>
    </lineage>
</organism>
<dbReference type="Pfam" id="PF07262">
    <property type="entry name" value="CdiI"/>
    <property type="match status" value="1"/>
</dbReference>
<evidence type="ECO:0000313" key="1">
    <source>
        <dbReference type="EMBL" id="EEX49820.1"/>
    </source>
</evidence>
<name>C9PRI6_9PAST</name>
<dbReference type="AlphaFoldDB" id="C9PRI6"/>
<dbReference type="InterPro" id="IPR009888">
    <property type="entry name" value="CdiI_Proteobact"/>
</dbReference>
<dbReference type="Gene3D" id="3.40.1590.10">
    <property type="entry name" value="NMB0488-like"/>
    <property type="match status" value="1"/>
</dbReference>
<keyword evidence="2" id="KW-1185">Reference proteome</keyword>
<dbReference type="HOGENOM" id="CLU_133790_0_0_6"/>
<reference evidence="1 2" key="1">
    <citation type="submission" date="2009-10" db="EMBL/GenBank/DDBJ databases">
        <authorList>
            <person name="Muzny D."/>
            <person name="Qin X."/>
            <person name="Deng J."/>
            <person name="Jiang H."/>
            <person name="Liu Y."/>
            <person name="Qu J."/>
            <person name="Song X.-Z."/>
            <person name="Zhang L."/>
            <person name="Thornton R."/>
            <person name="Coyle M."/>
            <person name="Francisco L."/>
            <person name="Jackson L."/>
            <person name="Javaid M."/>
            <person name="Korchina V."/>
            <person name="Kovar C."/>
            <person name="Mata R."/>
            <person name="Mathew T."/>
            <person name="Ngo R."/>
            <person name="Nguyen L."/>
            <person name="Nguyen N."/>
            <person name="Okwuonu G."/>
            <person name="Ongeri F."/>
            <person name="Pham C."/>
            <person name="Simmons D."/>
            <person name="Wilczek-Boney K."/>
            <person name="Hale W."/>
            <person name="Jakkamsetti A."/>
            <person name="Pham P."/>
            <person name="Ruth R."/>
            <person name="San Lucas F."/>
            <person name="Warren J."/>
            <person name="Zhang J."/>
            <person name="Zhao Z."/>
            <person name="Zhou C."/>
            <person name="Zhu D."/>
            <person name="Lee S."/>
            <person name="Bess C."/>
            <person name="Blankenburg K."/>
            <person name="Forbes L."/>
            <person name="Fu Q."/>
            <person name="Gubbala S."/>
            <person name="Hirani K."/>
            <person name="Jayaseelan J.C."/>
            <person name="Lara F."/>
            <person name="Munidasa M."/>
            <person name="Palculict T."/>
            <person name="Patil S."/>
            <person name="Pu L.-L."/>
            <person name="Saada N."/>
            <person name="Tang L."/>
            <person name="Weissenberger G."/>
            <person name="Zhu Y."/>
            <person name="Hemphill L."/>
            <person name="Shang Y."/>
            <person name="Youmans B."/>
            <person name="Ayvaz T."/>
            <person name="Ross M."/>
            <person name="Santibanez J."/>
            <person name="Aqrawi P."/>
            <person name="Gross S."/>
            <person name="Joshi V."/>
            <person name="Fowler G."/>
            <person name="Nazareth L."/>
            <person name="Reid J."/>
            <person name="Worley K."/>
            <person name="Petrosino J."/>
            <person name="Highlander S."/>
            <person name="Gibbs R."/>
        </authorList>
    </citation>
    <scope>NUCLEOTIDE SEQUENCE [LARGE SCALE GENOMIC DNA]</scope>
    <source>
        <strain evidence="1 2">ATCC 43325</strain>
    </source>
</reference>
<dbReference type="CDD" id="cd13445">
    <property type="entry name" value="CDI_inhibitor_EC869_like"/>
    <property type="match status" value="1"/>
</dbReference>
<dbReference type="OrthoDB" id="5677918at2"/>
<dbReference type="Proteomes" id="UP000005519">
    <property type="component" value="Unassembled WGS sequence"/>
</dbReference>
<sequence length="168" mass="19644">MIVHSVIIRKTDKFILINYFLVGVLSVLDPTQDINLLPPNITYSALGKHIRENLSKSRRIDFDELRAVMSLDSGGTFFKSLEQKIKEEFSYKNRKEIYKNMDFLSVSIMNGKIMIEPNHQDCLNGYTAIEDENRKWVRFEYPIDISDEELGKVVMEGFKYCTSIYKKK</sequence>
<gene>
    <name evidence="1" type="ORF">HMPREF0621_1610</name>
</gene>
<accession>C9PRI6</accession>